<evidence type="ECO:0000256" key="2">
    <source>
        <dbReference type="ARBA" id="ARBA00023015"/>
    </source>
</evidence>
<dbReference type="Gene3D" id="4.10.280.10">
    <property type="entry name" value="Helix-loop-helix DNA-binding domain"/>
    <property type="match status" value="1"/>
</dbReference>
<feature type="domain" description="BHLH" evidence="6">
    <location>
        <begin position="335"/>
        <end position="385"/>
    </location>
</feature>
<dbReference type="GO" id="GO:0003700">
    <property type="term" value="F:DNA-binding transcription factor activity"/>
    <property type="evidence" value="ECO:0007669"/>
    <property type="project" value="TreeGrafter"/>
</dbReference>
<name>A0A8T2QKF7_CERRI</name>
<organism evidence="7 8">
    <name type="scientific">Ceratopteris richardii</name>
    <name type="common">Triangle waterfern</name>
    <dbReference type="NCBI Taxonomy" id="49495"/>
    <lineage>
        <taxon>Eukaryota</taxon>
        <taxon>Viridiplantae</taxon>
        <taxon>Streptophyta</taxon>
        <taxon>Embryophyta</taxon>
        <taxon>Tracheophyta</taxon>
        <taxon>Polypodiopsida</taxon>
        <taxon>Polypodiidae</taxon>
        <taxon>Polypodiales</taxon>
        <taxon>Pteridineae</taxon>
        <taxon>Pteridaceae</taxon>
        <taxon>Parkerioideae</taxon>
        <taxon>Ceratopteris</taxon>
    </lineage>
</organism>
<dbReference type="CDD" id="cd18919">
    <property type="entry name" value="bHLH_AtBPE_like"/>
    <property type="match status" value="1"/>
</dbReference>
<gene>
    <name evidence="7" type="ORF">KP509_34G030200</name>
</gene>
<keyword evidence="2" id="KW-0805">Transcription regulation</keyword>
<dbReference type="OrthoDB" id="690068at2759"/>
<reference evidence="7" key="1">
    <citation type="submission" date="2021-08" db="EMBL/GenBank/DDBJ databases">
        <title>WGS assembly of Ceratopteris richardii.</title>
        <authorList>
            <person name="Marchant D.B."/>
            <person name="Chen G."/>
            <person name="Jenkins J."/>
            <person name="Shu S."/>
            <person name="Leebens-Mack J."/>
            <person name="Grimwood J."/>
            <person name="Schmutz J."/>
            <person name="Soltis P."/>
            <person name="Soltis D."/>
            <person name="Chen Z.-H."/>
        </authorList>
    </citation>
    <scope>NUCLEOTIDE SEQUENCE</scope>
    <source>
        <strain evidence="7">Whitten #5841</strain>
        <tissue evidence="7">Leaf</tissue>
    </source>
</reference>
<sequence length="445" mass="48736">MASTSTPRIEHRLAPSMQVSQLPKDYNHVAMSFPCTTAATTYPYGMDCPANIRSSRPTVRPHIVAVTAPVMESSTSPSSCSSPGQTFLQTQRNVEVDMSLITSIPKTISFSDFLSIDASQMITDLGLDLAPSAEAQVVDLDSYETPDRAHDINSLGVAASLSSSQVSWIAQGSSCPSNGYESLFPNDYNNLNDVKMYNLARTYTYPPLRPRYTSSNVPDYYGSWASILEECQTNQSPINNDNNFMESPANSGPQSMDGSGTTQGTHVKVEARDGTHNVMECQMRDQGSQNPAGFTKASKHSRKRSASEGFSTLTEKAARMDMGPDVVHVRARRGQATDSHSLAERVRREKISQRMKVLQEIVPGCQKALGKAMMLDEIINYVKSLQRQVEFLSMKLAAANQPGVLSLITHDDDDISAGGDIHTEQCDYLNKAVKEQHTLAALTQY</sequence>
<comment type="subcellular location">
    <subcellularLocation>
        <location evidence="1">Nucleus</location>
    </subcellularLocation>
</comment>
<dbReference type="FunFam" id="4.10.280.10:FF:000002">
    <property type="entry name" value="Basic helix-loop-helix transcription factor"/>
    <property type="match status" value="1"/>
</dbReference>
<evidence type="ECO:0000256" key="3">
    <source>
        <dbReference type="ARBA" id="ARBA00023163"/>
    </source>
</evidence>
<evidence type="ECO:0000313" key="8">
    <source>
        <dbReference type="Proteomes" id="UP000825935"/>
    </source>
</evidence>
<feature type="region of interest" description="Disordered" evidence="5">
    <location>
        <begin position="284"/>
        <end position="310"/>
    </location>
</feature>
<keyword evidence="8" id="KW-1185">Reference proteome</keyword>
<dbReference type="SUPFAM" id="SSF47459">
    <property type="entry name" value="HLH, helix-loop-helix DNA-binding domain"/>
    <property type="match status" value="1"/>
</dbReference>
<dbReference type="PANTHER" id="PTHR12565:SF184">
    <property type="entry name" value="BHLH TRANSCRIPTION FACTOR"/>
    <property type="match status" value="1"/>
</dbReference>
<evidence type="ECO:0000256" key="5">
    <source>
        <dbReference type="SAM" id="MobiDB-lite"/>
    </source>
</evidence>
<dbReference type="PANTHER" id="PTHR12565">
    <property type="entry name" value="STEROL REGULATORY ELEMENT-BINDING PROTEIN"/>
    <property type="match status" value="1"/>
</dbReference>
<dbReference type="GO" id="GO:0005634">
    <property type="term" value="C:nucleus"/>
    <property type="evidence" value="ECO:0007669"/>
    <property type="project" value="UniProtKB-SubCell"/>
</dbReference>
<dbReference type="AlphaFoldDB" id="A0A8T2QKF7"/>
<keyword evidence="4" id="KW-0539">Nucleus</keyword>
<dbReference type="GO" id="GO:0046983">
    <property type="term" value="F:protein dimerization activity"/>
    <property type="evidence" value="ECO:0007669"/>
    <property type="project" value="InterPro"/>
</dbReference>
<keyword evidence="3" id="KW-0804">Transcription</keyword>
<evidence type="ECO:0000256" key="1">
    <source>
        <dbReference type="ARBA" id="ARBA00004123"/>
    </source>
</evidence>
<dbReference type="InterPro" id="IPR011598">
    <property type="entry name" value="bHLH_dom"/>
</dbReference>
<dbReference type="SMART" id="SM00353">
    <property type="entry name" value="HLH"/>
    <property type="match status" value="1"/>
</dbReference>
<dbReference type="PROSITE" id="PS50888">
    <property type="entry name" value="BHLH"/>
    <property type="match status" value="1"/>
</dbReference>
<feature type="region of interest" description="Disordered" evidence="5">
    <location>
        <begin position="242"/>
        <end position="264"/>
    </location>
</feature>
<dbReference type="InterPro" id="IPR036638">
    <property type="entry name" value="HLH_DNA-bd_sf"/>
</dbReference>
<evidence type="ECO:0000259" key="6">
    <source>
        <dbReference type="PROSITE" id="PS50888"/>
    </source>
</evidence>
<comment type="caution">
    <text evidence="7">The sequence shown here is derived from an EMBL/GenBank/DDBJ whole genome shotgun (WGS) entry which is preliminary data.</text>
</comment>
<dbReference type="EMBL" id="CM035439">
    <property type="protein sequence ID" value="KAH7283903.1"/>
    <property type="molecule type" value="Genomic_DNA"/>
</dbReference>
<evidence type="ECO:0000313" key="7">
    <source>
        <dbReference type="EMBL" id="KAH7283903.1"/>
    </source>
</evidence>
<dbReference type="Proteomes" id="UP000825935">
    <property type="component" value="Chromosome 34"/>
</dbReference>
<dbReference type="InterPro" id="IPR024097">
    <property type="entry name" value="bHLH_ZIP_TF"/>
</dbReference>
<protein>
    <recommendedName>
        <fullName evidence="6">BHLH domain-containing protein</fullName>
    </recommendedName>
</protein>
<dbReference type="Pfam" id="PF00010">
    <property type="entry name" value="HLH"/>
    <property type="match status" value="1"/>
</dbReference>
<proteinExistence type="predicted"/>
<evidence type="ECO:0000256" key="4">
    <source>
        <dbReference type="ARBA" id="ARBA00023242"/>
    </source>
</evidence>
<accession>A0A8T2QKF7</accession>